<evidence type="ECO:0000256" key="3">
    <source>
        <dbReference type="ARBA" id="ARBA00022691"/>
    </source>
</evidence>
<reference evidence="5" key="1">
    <citation type="journal article" date="2020" name="Stud. Mycol.">
        <title>101 Dothideomycetes genomes: a test case for predicting lifestyles and emergence of pathogens.</title>
        <authorList>
            <person name="Haridas S."/>
            <person name="Albert R."/>
            <person name="Binder M."/>
            <person name="Bloem J."/>
            <person name="Labutti K."/>
            <person name="Salamov A."/>
            <person name="Andreopoulos B."/>
            <person name="Baker S."/>
            <person name="Barry K."/>
            <person name="Bills G."/>
            <person name="Bluhm B."/>
            <person name="Cannon C."/>
            <person name="Castanera R."/>
            <person name="Culley D."/>
            <person name="Daum C."/>
            <person name="Ezra D."/>
            <person name="Gonzalez J."/>
            <person name="Henrissat B."/>
            <person name="Kuo A."/>
            <person name="Liang C."/>
            <person name="Lipzen A."/>
            <person name="Lutzoni F."/>
            <person name="Magnuson J."/>
            <person name="Mondo S."/>
            <person name="Nolan M."/>
            <person name="Ohm R."/>
            <person name="Pangilinan J."/>
            <person name="Park H.-J."/>
            <person name="Ramirez L."/>
            <person name="Alfaro M."/>
            <person name="Sun H."/>
            <person name="Tritt A."/>
            <person name="Yoshinaga Y."/>
            <person name="Zwiers L.-H."/>
            <person name="Turgeon B."/>
            <person name="Goodwin S."/>
            <person name="Spatafora J."/>
            <person name="Crous P."/>
            <person name="Grigoriev I."/>
        </authorList>
    </citation>
    <scope>NUCLEOTIDE SEQUENCE</scope>
    <source>
        <strain evidence="5">ATCC 36951</strain>
    </source>
</reference>
<proteinExistence type="predicted"/>
<evidence type="ECO:0000259" key="4">
    <source>
        <dbReference type="Pfam" id="PF00891"/>
    </source>
</evidence>
<dbReference type="OrthoDB" id="1535081at2759"/>
<dbReference type="PANTHER" id="PTHR43712:SF2">
    <property type="entry name" value="O-METHYLTRANSFERASE CICE"/>
    <property type="match status" value="1"/>
</dbReference>
<accession>A0A6A6CTE4</accession>
<feature type="domain" description="O-methyltransferase C-terminal" evidence="4">
    <location>
        <begin position="26"/>
        <end position="168"/>
    </location>
</feature>
<evidence type="ECO:0000313" key="6">
    <source>
        <dbReference type="Proteomes" id="UP000799537"/>
    </source>
</evidence>
<evidence type="ECO:0000256" key="1">
    <source>
        <dbReference type="ARBA" id="ARBA00022603"/>
    </source>
</evidence>
<organism evidence="5 6">
    <name type="scientific">Zasmidium cellare ATCC 36951</name>
    <dbReference type="NCBI Taxonomy" id="1080233"/>
    <lineage>
        <taxon>Eukaryota</taxon>
        <taxon>Fungi</taxon>
        <taxon>Dikarya</taxon>
        <taxon>Ascomycota</taxon>
        <taxon>Pezizomycotina</taxon>
        <taxon>Dothideomycetes</taxon>
        <taxon>Dothideomycetidae</taxon>
        <taxon>Mycosphaerellales</taxon>
        <taxon>Mycosphaerellaceae</taxon>
        <taxon>Zasmidium</taxon>
    </lineage>
</organism>
<dbReference type="Pfam" id="PF00891">
    <property type="entry name" value="Methyltransf_2"/>
    <property type="match status" value="1"/>
</dbReference>
<dbReference type="InterPro" id="IPR029063">
    <property type="entry name" value="SAM-dependent_MTases_sf"/>
</dbReference>
<dbReference type="InterPro" id="IPR016461">
    <property type="entry name" value="COMT-like"/>
</dbReference>
<dbReference type="GO" id="GO:0008171">
    <property type="term" value="F:O-methyltransferase activity"/>
    <property type="evidence" value="ECO:0007669"/>
    <property type="project" value="InterPro"/>
</dbReference>
<keyword evidence="1" id="KW-0489">Methyltransferase</keyword>
<keyword evidence="6" id="KW-1185">Reference proteome</keyword>
<dbReference type="GO" id="GO:0032259">
    <property type="term" value="P:methylation"/>
    <property type="evidence" value="ECO:0007669"/>
    <property type="project" value="UniProtKB-KW"/>
</dbReference>
<dbReference type="InterPro" id="IPR001077">
    <property type="entry name" value="COMT_C"/>
</dbReference>
<gene>
    <name evidence="5" type="ORF">M409DRAFT_64378</name>
</gene>
<sequence>MTRRWFNTVDAQKLLGEPSEPDGILFVDVGGSNGAEASAMARAYPNLKGSIIVQDLAGPIEDGKSRLATNVTGQVYDFYTPQPVVGAKNYFLHQVLHDWPDEQCRKILTNQKDALVKGYSRILINEIVVPDRGAGWYEVGVDMIMMCCLSATERTESEWRALIESAGLQMTEILDCDGAGEKIIVVELP</sequence>
<keyword evidence="3" id="KW-0949">S-adenosyl-L-methionine</keyword>
<dbReference type="GeneID" id="54569320"/>
<dbReference type="SUPFAM" id="SSF53335">
    <property type="entry name" value="S-adenosyl-L-methionine-dependent methyltransferases"/>
    <property type="match status" value="1"/>
</dbReference>
<protein>
    <recommendedName>
        <fullName evidence="4">O-methyltransferase C-terminal domain-containing protein</fullName>
    </recommendedName>
</protein>
<evidence type="ECO:0000313" key="5">
    <source>
        <dbReference type="EMBL" id="KAF2169983.1"/>
    </source>
</evidence>
<dbReference type="Proteomes" id="UP000799537">
    <property type="component" value="Unassembled WGS sequence"/>
</dbReference>
<evidence type="ECO:0000256" key="2">
    <source>
        <dbReference type="ARBA" id="ARBA00022679"/>
    </source>
</evidence>
<dbReference type="AlphaFoldDB" id="A0A6A6CTE4"/>
<dbReference type="Gene3D" id="3.40.50.150">
    <property type="entry name" value="Vaccinia Virus protein VP39"/>
    <property type="match status" value="1"/>
</dbReference>
<keyword evidence="2" id="KW-0808">Transferase</keyword>
<dbReference type="PROSITE" id="PS51683">
    <property type="entry name" value="SAM_OMT_II"/>
    <property type="match status" value="1"/>
</dbReference>
<dbReference type="RefSeq" id="XP_033670872.1">
    <property type="nucleotide sequence ID" value="XM_033816048.1"/>
</dbReference>
<dbReference type="PANTHER" id="PTHR43712">
    <property type="entry name" value="PUTATIVE (AFU_ORTHOLOGUE AFUA_4G14580)-RELATED"/>
    <property type="match status" value="1"/>
</dbReference>
<dbReference type="EMBL" id="ML993586">
    <property type="protein sequence ID" value="KAF2169983.1"/>
    <property type="molecule type" value="Genomic_DNA"/>
</dbReference>
<name>A0A6A6CTE4_ZASCE</name>